<feature type="domain" description="ABC-three component systems C-terminal" evidence="1">
    <location>
        <begin position="74"/>
        <end position="185"/>
    </location>
</feature>
<dbReference type="Proteomes" id="UP001307839">
    <property type="component" value="Unassembled WGS sequence"/>
</dbReference>
<comment type="caution">
    <text evidence="2">The sequence shown here is derived from an EMBL/GenBank/DDBJ whole genome shotgun (WGS) entry which is preliminary data.</text>
</comment>
<dbReference type="RefSeq" id="WP_330079197.1">
    <property type="nucleotide sequence ID" value="NZ_JAZDCU010000005.1"/>
</dbReference>
<sequence length="195" mass="21669">MYTRQSDNVIGGDNAGRDVIKHNTYNVINSPSSDELALLYAKLKVDGVGDPASTGFSHKLQHYMAVPTDGDVRGLEEKLKSSGRLDMLNFAIQQKETAAKLIMKYQTSRSAQRVFTIILDELHTIYMLTVTPIIESGGNRQDVDASINQALFTIKSMLGENFLEFTVKDLLGLLYFLAGNCHIRWDKDADIPPSV</sequence>
<dbReference type="AlphaFoldDB" id="A0AB35WQ27"/>
<dbReference type="InterPro" id="IPR046911">
    <property type="entry name" value="ABC-3C_CTD9"/>
</dbReference>
<organism evidence="2 3">
    <name type="scientific">Pseudomonas auratipiscis</name>
    <dbReference type="NCBI Taxonomy" id="3115853"/>
    <lineage>
        <taxon>Bacteria</taxon>
        <taxon>Pseudomonadati</taxon>
        <taxon>Pseudomonadota</taxon>
        <taxon>Gammaproteobacteria</taxon>
        <taxon>Pseudomonadales</taxon>
        <taxon>Pseudomonadaceae</taxon>
        <taxon>Pseudomonas</taxon>
    </lineage>
</organism>
<evidence type="ECO:0000313" key="2">
    <source>
        <dbReference type="EMBL" id="MEE1866221.1"/>
    </source>
</evidence>
<proteinExistence type="predicted"/>
<dbReference type="Pfam" id="PF20285">
    <property type="entry name" value="CTD9"/>
    <property type="match status" value="1"/>
</dbReference>
<protein>
    <submittedName>
        <fullName evidence="2">ABC-three component system protein</fullName>
    </submittedName>
</protein>
<accession>A0AB35WQ27</accession>
<reference evidence="2 3" key="1">
    <citation type="submission" date="2024-01" db="EMBL/GenBank/DDBJ databases">
        <title>Unpublished Manusciprt.</title>
        <authorList>
            <person name="Duman M."/>
            <person name="Valdes E.G."/>
            <person name="Ajmi N."/>
            <person name="Altun S."/>
            <person name="Saticioglu I.B."/>
        </authorList>
    </citation>
    <scope>NUCLEOTIDE SEQUENCE [LARGE SCALE GENOMIC DNA]</scope>
    <source>
        <strain evidence="2 3">120P</strain>
    </source>
</reference>
<dbReference type="EMBL" id="JAZDQP010000004">
    <property type="protein sequence ID" value="MEE1866221.1"/>
    <property type="molecule type" value="Genomic_DNA"/>
</dbReference>
<name>A0AB35WQ27_9PSED</name>
<evidence type="ECO:0000259" key="1">
    <source>
        <dbReference type="Pfam" id="PF20285"/>
    </source>
</evidence>
<keyword evidence="3" id="KW-1185">Reference proteome</keyword>
<evidence type="ECO:0000313" key="3">
    <source>
        <dbReference type="Proteomes" id="UP001307839"/>
    </source>
</evidence>
<gene>
    <name evidence="2" type="ORF">V0R53_07400</name>
</gene>